<protein>
    <recommendedName>
        <fullName evidence="4">Secreted protein</fullName>
    </recommendedName>
</protein>
<name>A0ABN8D159_9STRA</name>
<feature type="signal peptide" evidence="1">
    <location>
        <begin position="1"/>
        <end position="27"/>
    </location>
</feature>
<dbReference type="Proteomes" id="UP001158986">
    <property type="component" value="Unassembled WGS sequence"/>
</dbReference>
<gene>
    <name evidence="2" type="ORF">PBS001_LOCUS5377</name>
</gene>
<dbReference type="EMBL" id="CAKLCB010000268">
    <property type="protein sequence ID" value="CAH0518824.1"/>
    <property type="molecule type" value="Genomic_DNA"/>
</dbReference>
<reference evidence="2 3" key="1">
    <citation type="submission" date="2021-11" db="EMBL/GenBank/DDBJ databases">
        <authorList>
            <person name="Islam A."/>
            <person name="Islam S."/>
            <person name="Flora M.S."/>
            <person name="Rahman M."/>
            <person name="Ziaur R.M."/>
            <person name="Epstein J.H."/>
            <person name="Hassan M."/>
            <person name="Klassen M."/>
            <person name="Woodard K."/>
            <person name="Webb A."/>
            <person name="Webby R.J."/>
            <person name="El Zowalaty M.E."/>
        </authorList>
    </citation>
    <scope>NUCLEOTIDE SEQUENCE [LARGE SCALE GENOMIC DNA]</scope>
    <source>
        <strain evidence="2">Pbs1</strain>
    </source>
</reference>
<proteinExistence type="predicted"/>
<accession>A0ABN8D159</accession>
<evidence type="ECO:0000313" key="3">
    <source>
        <dbReference type="Proteomes" id="UP001158986"/>
    </source>
</evidence>
<keyword evidence="1" id="KW-0732">Signal</keyword>
<evidence type="ECO:0008006" key="4">
    <source>
        <dbReference type="Google" id="ProtNLM"/>
    </source>
</evidence>
<organism evidence="2 3">
    <name type="scientific">Peronospora belbahrii</name>
    <dbReference type="NCBI Taxonomy" id="622444"/>
    <lineage>
        <taxon>Eukaryota</taxon>
        <taxon>Sar</taxon>
        <taxon>Stramenopiles</taxon>
        <taxon>Oomycota</taxon>
        <taxon>Peronosporomycetes</taxon>
        <taxon>Peronosporales</taxon>
        <taxon>Peronosporaceae</taxon>
        <taxon>Peronospora</taxon>
    </lineage>
</organism>
<evidence type="ECO:0000313" key="2">
    <source>
        <dbReference type="EMBL" id="CAH0518824.1"/>
    </source>
</evidence>
<keyword evidence="3" id="KW-1185">Reference proteome</keyword>
<sequence length="89" mass="10397">MQQQLTPFWSFHQALCIAFSLLSQTHRALVTASPRVTTTKTRMEIREQDFSFNDDTREQPLIEVVTNASCRSSCSFCKFNRFLPYDSRQ</sequence>
<evidence type="ECO:0000256" key="1">
    <source>
        <dbReference type="SAM" id="SignalP"/>
    </source>
</evidence>
<comment type="caution">
    <text evidence="2">The sequence shown here is derived from an EMBL/GenBank/DDBJ whole genome shotgun (WGS) entry which is preliminary data.</text>
</comment>
<feature type="chain" id="PRO_5046021091" description="Secreted protein" evidence="1">
    <location>
        <begin position="28"/>
        <end position="89"/>
    </location>
</feature>